<evidence type="ECO:0000256" key="7">
    <source>
        <dbReference type="ARBA" id="ARBA00023102"/>
    </source>
</evidence>
<dbReference type="Gene3D" id="3.30.930.10">
    <property type="entry name" value="Bira Bifunctional Protein, Domain 2"/>
    <property type="match status" value="1"/>
</dbReference>
<dbReference type="HAMAP" id="MF_00125">
    <property type="entry name" value="HisZ"/>
    <property type="match status" value="1"/>
</dbReference>
<evidence type="ECO:0000256" key="2">
    <source>
        <dbReference type="ARBA" id="ARBA00004667"/>
    </source>
</evidence>
<proteinExistence type="inferred from homology"/>
<keyword evidence="6 9" id="KW-0028">Amino-acid biosynthesis</keyword>
<evidence type="ECO:0000256" key="9">
    <source>
        <dbReference type="HAMAP-Rule" id="MF_00125"/>
    </source>
</evidence>
<evidence type="ECO:0000256" key="1">
    <source>
        <dbReference type="ARBA" id="ARBA00004496"/>
    </source>
</evidence>
<evidence type="ECO:0000256" key="4">
    <source>
        <dbReference type="ARBA" id="ARBA00020397"/>
    </source>
</evidence>
<comment type="caution">
    <text evidence="11">The sequence shown here is derived from an EMBL/GenBank/DDBJ whole genome shotgun (WGS) entry which is preliminary data.</text>
</comment>
<feature type="domain" description="Class II Histidinyl-tRNA synthetase (HisRS)-like catalytic core" evidence="10">
    <location>
        <begin position="16"/>
        <end position="314"/>
    </location>
</feature>
<dbReference type="Pfam" id="PF13393">
    <property type="entry name" value="tRNA-synt_His"/>
    <property type="match status" value="1"/>
</dbReference>
<dbReference type="PIRSF" id="PIRSF001549">
    <property type="entry name" value="His-tRNA_synth"/>
    <property type="match status" value="1"/>
</dbReference>
<dbReference type="PANTHER" id="PTHR43707">
    <property type="entry name" value="HISTIDYL-TRNA SYNTHETASE"/>
    <property type="match status" value="1"/>
</dbReference>
<comment type="pathway">
    <text evidence="2 9">Amino-acid biosynthesis; L-histidine biosynthesis; L-histidine from 5-phospho-alpha-D-ribose 1-diphosphate: step 1/9.</text>
</comment>
<dbReference type="Proteomes" id="UP000037854">
    <property type="component" value="Unassembled WGS sequence"/>
</dbReference>
<evidence type="ECO:0000256" key="6">
    <source>
        <dbReference type="ARBA" id="ARBA00022605"/>
    </source>
</evidence>
<dbReference type="RefSeq" id="WP_060667820.1">
    <property type="nucleotide sequence ID" value="NZ_LGTK01000006.1"/>
</dbReference>
<evidence type="ECO:0000256" key="3">
    <source>
        <dbReference type="ARBA" id="ARBA00005539"/>
    </source>
</evidence>
<evidence type="ECO:0000256" key="8">
    <source>
        <dbReference type="ARBA" id="ARBA00025246"/>
    </source>
</evidence>
<organism evidence="11 12">
    <name type="scientific">Oceanobacillus caeni</name>
    <dbReference type="NCBI Taxonomy" id="405946"/>
    <lineage>
        <taxon>Bacteria</taxon>
        <taxon>Bacillati</taxon>
        <taxon>Bacillota</taxon>
        <taxon>Bacilli</taxon>
        <taxon>Bacillales</taxon>
        <taxon>Bacillaceae</taxon>
        <taxon>Oceanobacillus</taxon>
    </lineage>
</organism>
<evidence type="ECO:0000313" key="12">
    <source>
        <dbReference type="Proteomes" id="UP000037854"/>
    </source>
</evidence>
<dbReference type="InterPro" id="IPR004517">
    <property type="entry name" value="HisZ"/>
</dbReference>
<keyword evidence="5 9" id="KW-0963">Cytoplasm</keyword>
<dbReference type="InterPro" id="IPR004516">
    <property type="entry name" value="HisRS/HisZ"/>
</dbReference>
<reference evidence="11 12" key="1">
    <citation type="submission" date="2015-07" db="EMBL/GenBank/DDBJ databases">
        <title>High-quality draft genome sequence of Oceanobacillus caeni HM6, a bacillus isolated from a human feces.</title>
        <authorList>
            <person name="Kumar J."/>
            <person name="Verma M.K."/>
            <person name="Pandey R."/>
            <person name="Bhambi M."/>
            <person name="Chauhan N."/>
        </authorList>
    </citation>
    <scope>NUCLEOTIDE SEQUENCE [LARGE SCALE GENOMIC DNA]</scope>
    <source>
        <strain evidence="11 12">HM6</strain>
    </source>
</reference>
<gene>
    <name evidence="9" type="primary">hisZ</name>
    <name evidence="11" type="ORF">AFL42_03090</name>
</gene>
<accession>A0ABR5MMG8</accession>
<dbReference type="EMBL" id="LGTK01000006">
    <property type="protein sequence ID" value="KPH77596.1"/>
    <property type="molecule type" value="Genomic_DNA"/>
</dbReference>
<protein>
    <recommendedName>
        <fullName evidence="4 9">ATP phosphoribosyltransferase regulatory subunit</fullName>
    </recommendedName>
</protein>
<dbReference type="PANTHER" id="PTHR43707:SF6">
    <property type="entry name" value="ATP PHOSPHORIBOSYLTRANSFERASE REGULATORY SUBUNIT"/>
    <property type="match status" value="1"/>
</dbReference>
<dbReference type="SUPFAM" id="SSF55681">
    <property type="entry name" value="Class II aaRS and biotin synthetases"/>
    <property type="match status" value="1"/>
</dbReference>
<comment type="function">
    <text evidence="8 9">Required for the first step of histidine biosynthesis. May allow the feedback regulation of ATP phosphoribosyltransferase activity by histidine.</text>
</comment>
<keyword evidence="7 9" id="KW-0368">Histidine biosynthesis</keyword>
<comment type="subcellular location">
    <subcellularLocation>
        <location evidence="1 9">Cytoplasm</location>
    </subcellularLocation>
</comment>
<keyword evidence="12" id="KW-1185">Reference proteome</keyword>
<dbReference type="CDD" id="cd00773">
    <property type="entry name" value="HisRS-like_core"/>
    <property type="match status" value="1"/>
</dbReference>
<evidence type="ECO:0000259" key="10">
    <source>
        <dbReference type="Pfam" id="PF13393"/>
    </source>
</evidence>
<evidence type="ECO:0000313" key="11">
    <source>
        <dbReference type="EMBL" id="KPH77596.1"/>
    </source>
</evidence>
<dbReference type="InterPro" id="IPR045864">
    <property type="entry name" value="aa-tRNA-synth_II/BPL/LPL"/>
</dbReference>
<dbReference type="InterPro" id="IPR041715">
    <property type="entry name" value="HisRS-like_core"/>
</dbReference>
<name>A0ABR5MMG8_9BACI</name>
<comment type="miscellaneous">
    <text evidence="9">This function is generally fulfilled by the C-terminal part of HisG, which is missing in some bacteria such as this one.</text>
</comment>
<comment type="similarity">
    <text evidence="3 9">Belongs to the class-II aminoacyl-tRNA synthetase family. HisZ subfamily.</text>
</comment>
<comment type="subunit">
    <text evidence="9">Heteromultimer composed of HisG and HisZ subunits.</text>
</comment>
<evidence type="ECO:0000256" key="5">
    <source>
        <dbReference type="ARBA" id="ARBA00022490"/>
    </source>
</evidence>
<sequence length="414" mass="47113">MQRYVMDNNKNTNVKDFQIRDELIQSLKNRFSTYGYKQVRTSTFESYDMYSNIIGTVSKDEMIKVIDSSGKVLVLRPDVTIPLNRMTTLNGLHQDNQRVFYVLDVFRQSKEQADQKESTQAGVECFGNQSAETDSEIIMMAIHTLKDLGFRNFKLEVGHAGFFKELIQQTTLTSHQLDALQSLVHSKNSIEIEPFLTQLDIKEDVRKAIQSIPMLYGDPEVVMEQAKSIIQNESMQSILQNLIDIYELLKAYGEENSIVLNLGLINNMNYYSGVIFQGFVDSVGKPVLMGGRYDHLSEQFGQPNPAIGFAFEVDLLIHALQQQGLTNNLGAVADMIIQYDQEVQTEALRSAYLLRDYGYQVLTYSTSSDMINNNLEAKFTARFSSEAYLLYGQGTKQSFSNQEELMSLLQKEEL</sequence>
<dbReference type="NCBIfam" id="TIGR00443">
    <property type="entry name" value="hisZ_biosyn_reg"/>
    <property type="match status" value="1"/>
</dbReference>